<dbReference type="InterPro" id="IPR049399">
    <property type="entry name" value="BDLP-like_hel"/>
</dbReference>
<organism evidence="2 3">
    <name type="scientific">Hyella patelloides LEGE 07179</name>
    <dbReference type="NCBI Taxonomy" id="945734"/>
    <lineage>
        <taxon>Bacteria</taxon>
        <taxon>Bacillati</taxon>
        <taxon>Cyanobacteriota</taxon>
        <taxon>Cyanophyceae</taxon>
        <taxon>Pleurocapsales</taxon>
        <taxon>Hyellaceae</taxon>
        <taxon>Hyella</taxon>
    </lineage>
</organism>
<dbReference type="Proteomes" id="UP000320055">
    <property type="component" value="Unassembled WGS sequence"/>
</dbReference>
<dbReference type="Pfam" id="PF21808">
    <property type="entry name" value="Dynamin-like_hel_bact"/>
    <property type="match status" value="1"/>
</dbReference>
<accession>A0A563VKE3</accession>
<evidence type="ECO:0000313" key="2">
    <source>
        <dbReference type="EMBL" id="VEP11946.1"/>
    </source>
</evidence>
<evidence type="ECO:0000313" key="3">
    <source>
        <dbReference type="Proteomes" id="UP000320055"/>
    </source>
</evidence>
<dbReference type="AlphaFoldDB" id="A0A563VKE3"/>
<evidence type="ECO:0000259" key="1">
    <source>
        <dbReference type="Pfam" id="PF21808"/>
    </source>
</evidence>
<dbReference type="RefSeq" id="WP_144869793.1">
    <property type="nucleotide sequence ID" value="NZ_LR213881.1"/>
</dbReference>
<proteinExistence type="predicted"/>
<keyword evidence="3" id="KW-1185">Reference proteome</keyword>
<sequence>MVDLIFSVSITSQRSPFSSYYCFIFIRLSGNLFTRKSLGVARQDFLKFINYEFRKYLPKIAQEQKEAIQDTVATCFDNYQRELVRRINNDIESRKTELHNLVTQQSNGTSDRQERITKLQQLDAKVLGAYQKIKSIINLKSS</sequence>
<name>A0A563VKE3_9CYAN</name>
<feature type="domain" description="BDLP-like helical" evidence="1">
    <location>
        <begin position="40"/>
        <end position="116"/>
    </location>
</feature>
<gene>
    <name evidence="2" type="ORF">H1P_1280001</name>
</gene>
<dbReference type="EMBL" id="CAACVJ010000033">
    <property type="protein sequence ID" value="VEP11946.1"/>
    <property type="molecule type" value="Genomic_DNA"/>
</dbReference>
<reference evidence="2 3" key="1">
    <citation type="submission" date="2019-01" db="EMBL/GenBank/DDBJ databases">
        <authorList>
            <person name="Brito A."/>
        </authorList>
    </citation>
    <scope>NUCLEOTIDE SEQUENCE [LARGE SCALE GENOMIC DNA]</scope>
    <source>
        <strain evidence="2">1</strain>
    </source>
</reference>
<protein>
    <recommendedName>
        <fullName evidence="1">BDLP-like helical domain-containing protein</fullName>
    </recommendedName>
</protein>